<feature type="transmembrane region" description="Helical" evidence="1">
    <location>
        <begin position="28"/>
        <end position="48"/>
    </location>
</feature>
<proteinExistence type="predicted"/>
<organism evidence="2 3">
    <name type="scientific">Odoribacter splanchnicus</name>
    <dbReference type="NCBI Taxonomy" id="28118"/>
    <lineage>
        <taxon>Bacteria</taxon>
        <taxon>Pseudomonadati</taxon>
        <taxon>Bacteroidota</taxon>
        <taxon>Bacteroidia</taxon>
        <taxon>Bacteroidales</taxon>
        <taxon>Odoribacteraceae</taxon>
        <taxon>Odoribacter</taxon>
    </lineage>
</organism>
<dbReference type="EMBL" id="QRYW01000051">
    <property type="protein sequence ID" value="RGV19368.1"/>
    <property type="molecule type" value="Genomic_DNA"/>
</dbReference>
<gene>
    <name evidence="2" type="ORF">DWW24_18595</name>
</gene>
<sequence length="386" mass="45327">MLPYFIPPFLALLGAIYNRRLTANSLKLLYWLTTLSALFFYCCVYMNGADWPEYEMIYNELTWENLFQIASDRKFEIGFCFLMLLFKTIGFGFFPFLIIAKSFSLIVISNFFKSYAINYGRGYSSNVFFLLLIFYLGSCMYLYVETIIRFSLALAIVVFAYKYLLNKRFFLFLFWLLIAITFHKSAILLLPIYFINKITFSNKWLVIIFGCIITLLSPQILLTGIEQVGKFIPQIYYVYLRGYLEIAVTTGSDILSIGNIIHMFFLCLCLIYRKQFISQTNYGEKLFAYMIIYFLLYFVTVYAGSIGRISLYLRPFFIIVFASVLFFNRYYKPIMVGFVILYLTLGMRNVIIEKKSFLPYTNYITSVLSGENLSFDERTQIPNKDK</sequence>
<feature type="transmembrane region" description="Helical" evidence="1">
    <location>
        <begin position="311"/>
        <end position="328"/>
    </location>
</feature>
<accession>A0A412W627</accession>
<feature type="transmembrane region" description="Helical" evidence="1">
    <location>
        <begin position="286"/>
        <end position="304"/>
    </location>
</feature>
<keyword evidence="1" id="KW-0472">Membrane</keyword>
<keyword evidence="1" id="KW-1133">Transmembrane helix</keyword>
<evidence type="ECO:0000313" key="3">
    <source>
        <dbReference type="Proteomes" id="UP000283426"/>
    </source>
</evidence>
<dbReference type="RefSeq" id="WP_118108548.1">
    <property type="nucleotide sequence ID" value="NZ_QRYW01000051.1"/>
</dbReference>
<keyword evidence="1" id="KW-0812">Transmembrane</keyword>
<name>A0A412W627_9BACT</name>
<feature type="transmembrane region" description="Helical" evidence="1">
    <location>
        <begin position="124"/>
        <end position="144"/>
    </location>
</feature>
<feature type="transmembrane region" description="Helical" evidence="1">
    <location>
        <begin position="91"/>
        <end position="112"/>
    </location>
</feature>
<evidence type="ECO:0000256" key="1">
    <source>
        <dbReference type="SAM" id="Phobius"/>
    </source>
</evidence>
<feature type="transmembrane region" description="Helical" evidence="1">
    <location>
        <begin position="246"/>
        <end position="274"/>
    </location>
</feature>
<dbReference type="AlphaFoldDB" id="A0A412W627"/>
<feature type="transmembrane region" description="Helical" evidence="1">
    <location>
        <begin position="334"/>
        <end position="351"/>
    </location>
</feature>
<dbReference type="Proteomes" id="UP000283426">
    <property type="component" value="Unassembled WGS sequence"/>
</dbReference>
<dbReference type="Pfam" id="PF14897">
    <property type="entry name" value="EpsG"/>
    <property type="match status" value="1"/>
</dbReference>
<feature type="transmembrane region" description="Helical" evidence="1">
    <location>
        <begin position="204"/>
        <end position="225"/>
    </location>
</feature>
<evidence type="ECO:0000313" key="2">
    <source>
        <dbReference type="EMBL" id="RGV19368.1"/>
    </source>
</evidence>
<protein>
    <submittedName>
        <fullName evidence="2">EpsG family protein</fullName>
    </submittedName>
</protein>
<reference evidence="2 3" key="1">
    <citation type="submission" date="2018-08" db="EMBL/GenBank/DDBJ databases">
        <title>A genome reference for cultivated species of the human gut microbiota.</title>
        <authorList>
            <person name="Zou Y."/>
            <person name="Xue W."/>
            <person name="Luo G."/>
        </authorList>
    </citation>
    <scope>NUCLEOTIDE SEQUENCE [LARGE SCALE GENOMIC DNA]</scope>
    <source>
        <strain evidence="2 3">AF14-6AC</strain>
    </source>
</reference>
<feature type="transmembrane region" description="Helical" evidence="1">
    <location>
        <begin position="172"/>
        <end position="192"/>
    </location>
</feature>
<comment type="caution">
    <text evidence="2">The sequence shown here is derived from an EMBL/GenBank/DDBJ whole genome shotgun (WGS) entry which is preliminary data.</text>
</comment>
<feature type="transmembrane region" description="Helical" evidence="1">
    <location>
        <begin position="150"/>
        <end position="165"/>
    </location>
</feature>
<dbReference type="InterPro" id="IPR049458">
    <property type="entry name" value="EpsG-like"/>
</dbReference>